<dbReference type="Proteomes" id="UP000031774">
    <property type="component" value="Plasmid pSVL1"/>
</dbReference>
<dbReference type="GO" id="GO:0009360">
    <property type="term" value="C:DNA polymerase III complex"/>
    <property type="evidence" value="ECO:0007669"/>
    <property type="project" value="InterPro"/>
</dbReference>
<evidence type="ECO:0000256" key="8">
    <source>
        <dbReference type="ARBA" id="ARBA00023125"/>
    </source>
</evidence>
<evidence type="ECO:0000256" key="1">
    <source>
        <dbReference type="ARBA" id="ARBA00004496"/>
    </source>
</evidence>
<dbReference type="PANTHER" id="PTHR30478">
    <property type="entry name" value="DNA POLYMERASE III SUBUNIT BETA"/>
    <property type="match status" value="1"/>
</dbReference>
<accession>A0A0B5I8G0</accession>
<evidence type="ECO:0000256" key="2">
    <source>
        <dbReference type="ARBA" id="ARBA00010752"/>
    </source>
</evidence>
<keyword evidence="11" id="KW-1185">Reference proteome</keyword>
<dbReference type="HOGENOM" id="CLU_673961_0_0_11"/>
<evidence type="ECO:0000259" key="9">
    <source>
        <dbReference type="Pfam" id="PF02767"/>
    </source>
</evidence>
<dbReference type="AlphaFoldDB" id="A0A0B5I8G0"/>
<comment type="subcellular location">
    <subcellularLocation>
        <location evidence="1">Cytoplasm</location>
    </subcellularLocation>
</comment>
<evidence type="ECO:0000256" key="3">
    <source>
        <dbReference type="ARBA" id="ARBA00022490"/>
    </source>
</evidence>
<dbReference type="PANTHER" id="PTHR30478:SF0">
    <property type="entry name" value="BETA SLIDING CLAMP"/>
    <property type="match status" value="1"/>
</dbReference>
<feature type="domain" description="DNA polymerase III beta sliding clamp central" evidence="9">
    <location>
        <begin position="103"/>
        <end position="231"/>
    </location>
</feature>
<evidence type="ECO:0000256" key="4">
    <source>
        <dbReference type="ARBA" id="ARBA00022679"/>
    </source>
</evidence>
<keyword evidence="7" id="KW-0239">DNA-directed DNA polymerase</keyword>
<evidence type="ECO:0000313" key="10">
    <source>
        <dbReference type="EMBL" id="AJF70305.1"/>
    </source>
</evidence>
<keyword evidence="4" id="KW-0808">Transferase</keyword>
<evidence type="ECO:0000256" key="6">
    <source>
        <dbReference type="ARBA" id="ARBA00022705"/>
    </source>
</evidence>
<dbReference type="GO" id="GO:0003887">
    <property type="term" value="F:DNA-directed DNA polymerase activity"/>
    <property type="evidence" value="ECO:0007669"/>
    <property type="project" value="UniProtKB-KW"/>
</dbReference>
<reference evidence="10 11" key="1">
    <citation type="submission" date="2014-12" db="EMBL/GenBank/DDBJ databases">
        <title>Complete genome sequence of Streptomyces vietnamensis strain GIMV4.0001, a genetic manipulable producer of the benzoisochromanequinone antibiotic granaticin.</title>
        <authorList>
            <person name="Deng M.R."/>
            <person name="Guo J."/>
            <person name="Ma L.Y."/>
            <person name="Feng G.D."/>
            <person name="Mo C.Y."/>
            <person name="Zhu H.H."/>
        </authorList>
    </citation>
    <scope>NUCLEOTIDE SEQUENCE [LARGE SCALE GENOMIC DNA]</scope>
    <source>
        <strain evidence="11">GIMV4.0001</strain>
        <plasmid evidence="10 11">pSVL1</plasmid>
    </source>
</reference>
<dbReference type="InterPro" id="IPR001001">
    <property type="entry name" value="DNA_polIII_beta"/>
</dbReference>
<dbReference type="Pfam" id="PF02767">
    <property type="entry name" value="DNA_pol3_beta_2"/>
    <property type="match status" value="1"/>
</dbReference>
<proteinExistence type="inferred from homology"/>
<geneLocation type="plasmid" evidence="10 11">
    <name>pSVL1</name>
</geneLocation>
<dbReference type="Gene3D" id="3.10.150.10">
    <property type="entry name" value="DNA Polymerase III, subunit A, domain 2"/>
    <property type="match status" value="2"/>
</dbReference>
<name>A0A0B5I8G0_9ACTN</name>
<evidence type="ECO:0000313" key="11">
    <source>
        <dbReference type="Proteomes" id="UP000031774"/>
    </source>
</evidence>
<evidence type="ECO:0000256" key="7">
    <source>
        <dbReference type="ARBA" id="ARBA00022932"/>
    </source>
</evidence>
<dbReference type="SMART" id="SM00480">
    <property type="entry name" value="POL3Bc"/>
    <property type="match status" value="1"/>
</dbReference>
<keyword evidence="6" id="KW-0235">DNA replication</keyword>
<protein>
    <recommendedName>
        <fullName evidence="9">DNA polymerase III beta sliding clamp central domain-containing protein</fullName>
    </recommendedName>
</protein>
<dbReference type="GO" id="GO:0008408">
    <property type="term" value="F:3'-5' exonuclease activity"/>
    <property type="evidence" value="ECO:0007669"/>
    <property type="project" value="InterPro"/>
</dbReference>
<dbReference type="GO" id="GO:0003677">
    <property type="term" value="F:DNA binding"/>
    <property type="evidence" value="ECO:0007669"/>
    <property type="project" value="UniProtKB-KW"/>
</dbReference>
<dbReference type="CDD" id="cd00140">
    <property type="entry name" value="beta_clamp"/>
    <property type="match status" value="1"/>
</dbReference>
<keyword evidence="8" id="KW-0238">DNA-binding</keyword>
<keyword evidence="5" id="KW-0548">Nucleotidyltransferase</keyword>
<keyword evidence="10" id="KW-0614">Plasmid</keyword>
<dbReference type="KEGG" id="svt:SVTN_39430"/>
<dbReference type="InterPro" id="IPR046938">
    <property type="entry name" value="DNA_clamp_sf"/>
</dbReference>
<dbReference type="SUPFAM" id="SSF55979">
    <property type="entry name" value="DNA clamp"/>
    <property type="match status" value="2"/>
</dbReference>
<evidence type="ECO:0000256" key="5">
    <source>
        <dbReference type="ARBA" id="ARBA00022695"/>
    </source>
</evidence>
<dbReference type="EMBL" id="CP010408">
    <property type="protein sequence ID" value="AJF70305.1"/>
    <property type="molecule type" value="Genomic_DNA"/>
</dbReference>
<keyword evidence="3" id="KW-0963">Cytoplasm</keyword>
<dbReference type="InterPro" id="IPR022637">
    <property type="entry name" value="DNA_polIII_beta_cen"/>
</dbReference>
<dbReference type="GO" id="GO:0005737">
    <property type="term" value="C:cytoplasm"/>
    <property type="evidence" value="ECO:0007669"/>
    <property type="project" value="UniProtKB-SubCell"/>
</dbReference>
<gene>
    <name evidence="10" type="ORF">SVTN_39430</name>
</gene>
<comment type="similarity">
    <text evidence="2">Belongs to the beta sliding clamp family.</text>
</comment>
<dbReference type="GO" id="GO:0006271">
    <property type="term" value="P:DNA strand elongation involved in DNA replication"/>
    <property type="evidence" value="ECO:0007669"/>
    <property type="project" value="TreeGrafter"/>
</dbReference>
<organism evidence="10 11">
    <name type="scientific">Streptomyces vietnamensis</name>
    <dbReference type="NCBI Taxonomy" id="362257"/>
    <lineage>
        <taxon>Bacteria</taxon>
        <taxon>Bacillati</taxon>
        <taxon>Actinomycetota</taxon>
        <taxon>Actinomycetes</taxon>
        <taxon>Kitasatosporales</taxon>
        <taxon>Streptomycetaceae</taxon>
        <taxon>Streptomyces</taxon>
    </lineage>
</organism>
<sequence>MLIESGDDRIVFSAYDFETAVSVTVPATTPDAKGSSLLDFPELKKTLAAMVAGEPKTVAARTRVSLTGDLLATEHLTVPVTTHDIHEYTQPLEAVPAMATMDAQTFLGQLNRVLPAAGRDDTLPVLTGIQITLDGETLTMAATDRYRFAVAELPVTATVQPPEKPLTALIPAVTLSVLAKRLKTHDGPMGIGILEDDHAEGERLAHRPTPRATLSLGAVTVTMRSLDGGLPKYGKLFPKTCETSVQLDRATTERAVKKCQAVLNAKGLRSVPVLFAWDIDGNLTLAPRMDTAEDAARTKGMPIPTTITHGTDEGLRGGLAAFNPTFLLDALGTFTSDTITLHLGEMKDGQLSKPVLFTEGPEMATQGYKHLVMHVRLA</sequence>